<feature type="non-terminal residue" evidence="1">
    <location>
        <position position="31"/>
    </location>
</feature>
<dbReference type="AlphaFoldDB" id="A6KU66"/>
<dbReference type="EMBL" id="CH474134">
    <property type="protein sequence ID" value="EDL84663.1"/>
    <property type="molecule type" value="Genomic_DNA"/>
</dbReference>
<organism evidence="1 2">
    <name type="scientific">Rattus norvegicus</name>
    <name type="common">Rat</name>
    <dbReference type="NCBI Taxonomy" id="10116"/>
    <lineage>
        <taxon>Eukaryota</taxon>
        <taxon>Metazoa</taxon>
        <taxon>Chordata</taxon>
        <taxon>Craniata</taxon>
        <taxon>Vertebrata</taxon>
        <taxon>Euteleostomi</taxon>
        <taxon>Mammalia</taxon>
        <taxon>Eutheria</taxon>
        <taxon>Euarchontoglires</taxon>
        <taxon>Glires</taxon>
        <taxon>Rodentia</taxon>
        <taxon>Myomorpha</taxon>
        <taxon>Muroidea</taxon>
        <taxon>Muridae</taxon>
        <taxon>Murinae</taxon>
        <taxon>Rattus</taxon>
    </lineage>
</organism>
<reference evidence="2" key="1">
    <citation type="submission" date="2005-09" db="EMBL/GenBank/DDBJ databases">
        <authorList>
            <person name="Mural R.J."/>
            <person name="Li P.W."/>
            <person name="Adams M.D."/>
            <person name="Amanatides P.G."/>
            <person name="Baden-Tillson H."/>
            <person name="Barnstead M."/>
            <person name="Chin S.H."/>
            <person name="Dew I."/>
            <person name="Evans C.A."/>
            <person name="Ferriera S."/>
            <person name="Flanigan M."/>
            <person name="Fosler C."/>
            <person name="Glodek A."/>
            <person name="Gu Z."/>
            <person name="Holt R.A."/>
            <person name="Jennings D."/>
            <person name="Kraft C.L."/>
            <person name="Lu F."/>
            <person name="Nguyen T."/>
            <person name="Nusskern D.R."/>
            <person name="Pfannkoch C.M."/>
            <person name="Sitter C."/>
            <person name="Sutton G.G."/>
            <person name="Venter J.C."/>
            <person name="Wang Z."/>
            <person name="Woodage T."/>
            <person name="Zheng X.H."/>
            <person name="Zhong F."/>
        </authorList>
    </citation>
    <scope>NUCLEOTIDE SEQUENCE [LARGE SCALE GENOMIC DNA]</scope>
    <source>
        <strain>BN</strain>
        <strain evidence="2">Sprague-Dawley</strain>
    </source>
</reference>
<gene>
    <name evidence="1" type="ORF">rCG_63098</name>
</gene>
<proteinExistence type="predicted"/>
<evidence type="ECO:0000313" key="1">
    <source>
        <dbReference type="EMBL" id="EDL84663.1"/>
    </source>
</evidence>
<accession>A6KU66</accession>
<dbReference type="Proteomes" id="UP000234681">
    <property type="component" value="Chromosome 16"/>
</dbReference>
<name>A6KU66_RAT</name>
<sequence>MKGLCPAGIQITGRSPWCVNVDNVSSTSSVK</sequence>
<evidence type="ECO:0000313" key="2">
    <source>
        <dbReference type="Proteomes" id="UP000234681"/>
    </source>
</evidence>
<protein>
    <submittedName>
        <fullName evidence="1">RCG63098</fullName>
    </submittedName>
</protein>